<dbReference type="Proteomes" id="UP000234585">
    <property type="component" value="Unassembled WGS sequence"/>
</dbReference>
<protein>
    <submittedName>
        <fullName evidence="2">Uncharacterized protein</fullName>
    </submittedName>
</protein>
<gene>
    <name evidence="2" type="ORF">BDW47DRAFT_111405</name>
</gene>
<feature type="transmembrane region" description="Helical" evidence="1">
    <location>
        <begin position="12"/>
        <end position="34"/>
    </location>
</feature>
<dbReference type="EMBL" id="KZ559171">
    <property type="protein sequence ID" value="PLB34873.1"/>
    <property type="molecule type" value="Genomic_DNA"/>
</dbReference>
<keyword evidence="1" id="KW-0812">Transmembrane</keyword>
<accession>A0A2I2F2M1</accession>
<keyword evidence="1" id="KW-1133">Transmembrane helix</keyword>
<evidence type="ECO:0000313" key="3">
    <source>
        <dbReference type="Proteomes" id="UP000234585"/>
    </source>
</evidence>
<evidence type="ECO:0000256" key="1">
    <source>
        <dbReference type="SAM" id="Phobius"/>
    </source>
</evidence>
<dbReference type="RefSeq" id="XP_024668885.1">
    <property type="nucleotide sequence ID" value="XM_024813947.1"/>
</dbReference>
<dbReference type="AlphaFoldDB" id="A0A2I2F2M1"/>
<organism evidence="2 3">
    <name type="scientific">Aspergillus candidus</name>
    <dbReference type="NCBI Taxonomy" id="41067"/>
    <lineage>
        <taxon>Eukaryota</taxon>
        <taxon>Fungi</taxon>
        <taxon>Dikarya</taxon>
        <taxon>Ascomycota</taxon>
        <taxon>Pezizomycotina</taxon>
        <taxon>Eurotiomycetes</taxon>
        <taxon>Eurotiomycetidae</taxon>
        <taxon>Eurotiales</taxon>
        <taxon>Aspergillaceae</taxon>
        <taxon>Aspergillus</taxon>
        <taxon>Aspergillus subgen. Circumdati</taxon>
    </lineage>
</organism>
<proteinExistence type="predicted"/>
<keyword evidence="3" id="KW-1185">Reference proteome</keyword>
<dbReference type="GeneID" id="36521107"/>
<name>A0A2I2F2M1_ASPCN</name>
<keyword evidence="1" id="KW-0472">Membrane</keyword>
<evidence type="ECO:0000313" key="2">
    <source>
        <dbReference type="EMBL" id="PLB34873.1"/>
    </source>
</evidence>
<reference evidence="2 3" key="1">
    <citation type="submission" date="2017-12" db="EMBL/GenBank/DDBJ databases">
        <authorList>
            <consortium name="DOE Joint Genome Institute"/>
            <person name="Haridas S."/>
            <person name="Kjaerbolling I."/>
            <person name="Vesth T.C."/>
            <person name="Frisvad J.C."/>
            <person name="Nybo J.L."/>
            <person name="Theobald S."/>
            <person name="Kuo A."/>
            <person name="Bowyer P."/>
            <person name="Matsuda Y."/>
            <person name="Mondo S."/>
            <person name="Lyhne E.K."/>
            <person name="Kogle M.E."/>
            <person name="Clum A."/>
            <person name="Lipzen A."/>
            <person name="Salamov A."/>
            <person name="Ngan C.Y."/>
            <person name="Daum C."/>
            <person name="Chiniquy J."/>
            <person name="Barry K."/>
            <person name="LaButti K."/>
            <person name="Simmons B.A."/>
            <person name="Magnuson J.K."/>
            <person name="Mortensen U.H."/>
            <person name="Larsen T.O."/>
            <person name="Grigoriev I.V."/>
            <person name="Baker S.E."/>
            <person name="Andersen M.R."/>
            <person name="Nordberg H.P."/>
            <person name="Cantor M.N."/>
            <person name="Hua S.X."/>
        </authorList>
    </citation>
    <scope>NUCLEOTIDE SEQUENCE [LARGE SCALE GENOMIC DNA]</scope>
    <source>
        <strain evidence="2 3">CBS 102.13</strain>
    </source>
</reference>
<sequence>MPSILLRGSYFLFITLILCYPLRIVYTLFFYSLLRSMINPGTEDEAGKVPAWGFTSEGRDLANPIYPCWPVFNAP</sequence>